<dbReference type="PATRIC" id="fig|52.7.peg.5454"/>
<accession>A0A0K1EIT0</accession>
<dbReference type="InterPro" id="IPR011050">
    <property type="entry name" value="Pectin_lyase_fold/virulence"/>
</dbReference>
<evidence type="ECO:0000313" key="2">
    <source>
        <dbReference type="EMBL" id="AKT40776.1"/>
    </source>
</evidence>
<sequence length="541" mass="53059">MVGLLGLSGSSSLVTLARGRRGSALWGLVAVVSAAFFACGGEEDGTGPGGGGTTNGQGGAGGGGAQGGAGGAGAQGGTGGAGAQGGAGGAGAQGGAGGTAAVCGDGVVEGGETCDGDCPATCPDDGDACTEEVLSGSPETCDVVCAAAPVTACVSGDGCCPAGCSAPEDLDCVVCDVRVPDDHATIAEAIAAAPSPGVVCVRPGQYAGDVAMRPHVSLQGYGPSTEIQGNVSVRALGDADPTPTSIRDLRVVSSAGGALTTCPVNQPACASSAALAGGTLALTAERVELRSTTQLNGTMYCATLETFGGGVQIVLRDSLCAGGRGFRVVGGLPATAVSHELVAERNRFMPGPGDSIFDPIEYLVNQTGSGTCGAVTSPAGTRVKATIVNNEFYRTDYEGVYTSKCLALTAADAAASSIEVRNNSFVVPQGVSGDRANAVWVNGVAGLFPRVVVANNLYWRTNANPLRGTQPDVMSGNLLPASDPFLDVAGGSLLLAPGSAAIDAADPAHAPPVDNRGVPRPVDGNLDGISLPDVGAHEYVP</sequence>
<organism evidence="2 3">
    <name type="scientific">Chondromyces crocatus</name>
    <dbReference type="NCBI Taxonomy" id="52"/>
    <lineage>
        <taxon>Bacteria</taxon>
        <taxon>Pseudomonadati</taxon>
        <taxon>Myxococcota</taxon>
        <taxon>Polyangia</taxon>
        <taxon>Polyangiales</taxon>
        <taxon>Polyangiaceae</taxon>
        <taxon>Chondromyces</taxon>
    </lineage>
</organism>
<feature type="region of interest" description="Disordered" evidence="1">
    <location>
        <begin position="506"/>
        <end position="530"/>
    </location>
</feature>
<reference evidence="2 3" key="1">
    <citation type="submission" date="2015-07" db="EMBL/GenBank/DDBJ databases">
        <title>Genome analysis of myxobacterium Chondromyces crocatus Cm c5 reveals a high potential for natural compound synthesis and the genetic basis for the loss of fruiting body formation.</title>
        <authorList>
            <person name="Zaburannyi N."/>
            <person name="Bunk B."/>
            <person name="Maier J."/>
            <person name="Overmann J."/>
            <person name="Mueller R."/>
        </authorList>
    </citation>
    <scope>NUCLEOTIDE SEQUENCE [LARGE SCALE GENOMIC DNA]</scope>
    <source>
        <strain evidence="2 3">Cm c5</strain>
    </source>
</reference>
<protein>
    <submittedName>
        <fullName evidence="2">Uncharacterized protein</fullName>
    </submittedName>
</protein>
<dbReference type="AlphaFoldDB" id="A0A0K1EIT0"/>
<name>A0A0K1EIT0_CHOCO</name>
<feature type="compositionally biased region" description="Gly residues" evidence="1">
    <location>
        <begin position="46"/>
        <end position="89"/>
    </location>
</feature>
<evidence type="ECO:0000313" key="3">
    <source>
        <dbReference type="Proteomes" id="UP000067626"/>
    </source>
</evidence>
<keyword evidence="3" id="KW-1185">Reference proteome</keyword>
<dbReference type="KEGG" id="ccro:CMC5_049320"/>
<dbReference type="STRING" id="52.CMC5_049320"/>
<dbReference type="Gene3D" id="2.160.20.10">
    <property type="entry name" value="Single-stranded right-handed beta-helix, Pectin lyase-like"/>
    <property type="match status" value="1"/>
</dbReference>
<dbReference type="InterPro" id="IPR059226">
    <property type="entry name" value="Choice_anch_Q_dom"/>
</dbReference>
<dbReference type="Proteomes" id="UP000067626">
    <property type="component" value="Chromosome"/>
</dbReference>
<dbReference type="EMBL" id="CP012159">
    <property type="protein sequence ID" value="AKT40776.1"/>
    <property type="molecule type" value="Genomic_DNA"/>
</dbReference>
<dbReference type="NCBIfam" id="NF041518">
    <property type="entry name" value="choice_anch_Q"/>
    <property type="match status" value="1"/>
</dbReference>
<dbReference type="InterPro" id="IPR012334">
    <property type="entry name" value="Pectin_lyas_fold"/>
</dbReference>
<gene>
    <name evidence="2" type="ORF">CMC5_049320</name>
</gene>
<proteinExistence type="predicted"/>
<feature type="region of interest" description="Disordered" evidence="1">
    <location>
        <begin position="44"/>
        <end position="89"/>
    </location>
</feature>
<evidence type="ECO:0000256" key="1">
    <source>
        <dbReference type="SAM" id="MobiDB-lite"/>
    </source>
</evidence>
<dbReference type="SUPFAM" id="SSF51126">
    <property type="entry name" value="Pectin lyase-like"/>
    <property type="match status" value="1"/>
</dbReference>